<dbReference type="InterPro" id="IPR050641">
    <property type="entry name" value="RIFMO-like"/>
</dbReference>
<dbReference type="InterPro" id="IPR036249">
    <property type="entry name" value="Thioredoxin-like_sf"/>
</dbReference>
<dbReference type="Gene3D" id="3.30.70.2450">
    <property type="match status" value="1"/>
</dbReference>
<evidence type="ECO:0000259" key="5">
    <source>
        <dbReference type="Pfam" id="PF01494"/>
    </source>
</evidence>
<keyword evidence="7" id="KW-1185">Reference proteome</keyword>
<evidence type="ECO:0000256" key="1">
    <source>
        <dbReference type="ARBA" id="ARBA00001974"/>
    </source>
</evidence>
<dbReference type="PANTHER" id="PTHR43004">
    <property type="entry name" value="TRK SYSTEM POTASSIUM UPTAKE PROTEIN"/>
    <property type="match status" value="1"/>
</dbReference>
<dbReference type="InterPro" id="IPR036188">
    <property type="entry name" value="FAD/NAD-bd_sf"/>
</dbReference>
<gene>
    <name evidence="6" type="ORF">ACFQ34_13890</name>
</gene>
<dbReference type="Gene3D" id="3.50.50.60">
    <property type="entry name" value="FAD/NAD(P)-binding domain"/>
    <property type="match status" value="1"/>
</dbReference>
<dbReference type="EMBL" id="JBHTMB010000127">
    <property type="protein sequence ID" value="MFD1234377.1"/>
    <property type="molecule type" value="Genomic_DNA"/>
</dbReference>
<organism evidence="6 7">
    <name type="scientific">Pseudonocardia benzenivorans</name>
    <dbReference type="NCBI Taxonomy" id="228005"/>
    <lineage>
        <taxon>Bacteria</taxon>
        <taxon>Bacillati</taxon>
        <taxon>Actinomycetota</taxon>
        <taxon>Actinomycetes</taxon>
        <taxon>Pseudonocardiales</taxon>
        <taxon>Pseudonocardiaceae</taxon>
        <taxon>Pseudonocardia</taxon>
    </lineage>
</organism>
<dbReference type="SUPFAM" id="SSF51905">
    <property type="entry name" value="FAD/NAD(P)-binding domain"/>
    <property type="match status" value="1"/>
</dbReference>
<dbReference type="Pfam" id="PF21274">
    <property type="entry name" value="Rng_hyd_C"/>
    <property type="match status" value="1"/>
</dbReference>
<comment type="caution">
    <text evidence="6">The sequence shown here is derived from an EMBL/GenBank/DDBJ whole genome shotgun (WGS) entry which is preliminary data.</text>
</comment>
<comment type="cofactor">
    <cofactor evidence="1">
        <name>FAD</name>
        <dbReference type="ChEBI" id="CHEBI:57692"/>
    </cofactor>
</comment>
<evidence type="ECO:0000256" key="2">
    <source>
        <dbReference type="ARBA" id="ARBA00007801"/>
    </source>
</evidence>
<keyword evidence="4" id="KW-0274">FAD</keyword>
<feature type="domain" description="FAD-binding" evidence="5">
    <location>
        <begin position="6"/>
        <end position="343"/>
    </location>
</feature>
<evidence type="ECO:0000313" key="6">
    <source>
        <dbReference type="EMBL" id="MFD1234377.1"/>
    </source>
</evidence>
<sequence>MPDHNDVAIVGAGPVGLIAAHELARRGVSLRLFDKRPGPSHTTRAFTLHARTMEMFEHIGVAHRIEEVALPCPGNVYHFQGMSEEDKPRTDFRGLPTRYPFYYKINQNDFEQVLREHLCAHYGIRPEYGQEFIDLEQDADGVTLSVVDRASGEVRTHRSAWVIGSDGAHSRVRDRVGIDFVGDRVGVMAMMDVEISDFAHDDAWVNYFIGESLFMLVTKLPGRLWRVYLSDAGAMTRADDPRGSFQAVADEIGIGMRIGDPQWATQWEILNSAATSYRAGRVFLCGDASHVHSPAGGQGMNGCMQDAFNLGWKLAAVVDGAAPESLLDTYEAERRPIGAQITAGARSTHDIVMAFGQGLADRIALTREPGWQQRTVELISGLSYNYRDTVSGPPVEPVPGPAAGDRAPDAQLVVQPRKRLFDLFRHCGFTLLLVPRPGDAGDAQRAARVAALMREAFGDRVSSVLVSADRSADFDEDHLIPDQLGELAQRYAIAEGEARAILVRPDMYVGGHCRLEDADALVEQVARWLVPRVAVPAAAG</sequence>
<dbReference type="Proteomes" id="UP001597182">
    <property type="component" value="Unassembled WGS sequence"/>
</dbReference>
<evidence type="ECO:0000256" key="3">
    <source>
        <dbReference type="ARBA" id="ARBA00022630"/>
    </source>
</evidence>
<accession>A0ABW3VH68</accession>
<evidence type="ECO:0000313" key="7">
    <source>
        <dbReference type="Proteomes" id="UP001597182"/>
    </source>
</evidence>
<dbReference type="InterPro" id="IPR002938">
    <property type="entry name" value="FAD-bd"/>
</dbReference>
<evidence type="ECO:0000256" key="4">
    <source>
        <dbReference type="ARBA" id="ARBA00022827"/>
    </source>
</evidence>
<dbReference type="PRINTS" id="PR00420">
    <property type="entry name" value="RNGMNOXGNASE"/>
</dbReference>
<proteinExistence type="inferred from homology"/>
<reference evidence="7" key="1">
    <citation type="journal article" date="2019" name="Int. J. Syst. Evol. Microbiol.">
        <title>The Global Catalogue of Microorganisms (GCM) 10K type strain sequencing project: providing services to taxonomists for standard genome sequencing and annotation.</title>
        <authorList>
            <consortium name="The Broad Institute Genomics Platform"/>
            <consortium name="The Broad Institute Genome Sequencing Center for Infectious Disease"/>
            <person name="Wu L."/>
            <person name="Ma J."/>
        </authorList>
    </citation>
    <scope>NUCLEOTIDE SEQUENCE [LARGE SCALE GENOMIC DNA]</scope>
    <source>
        <strain evidence="7">CCUG 49018</strain>
    </source>
</reference>
<dbReference type="RefSeq" id="WP_346092083.1">
    <property type="nucleotide sequence ID" value="NZ_BAABKS010000051.1"/>
</dbReference>
<dbReference type="SUPFAM" id="SSF52833">
    <property type="entry name" value="Thioredoxin-like"/>
    <property type="match status" value="1"/>
</dbReference>
<protein>
    <submittedName>
        <fullName evidence="6">FAD-dependent oxidoreductase</fullName>
    </submittedName>
</protein>
<name>A0ABW3VH68_9PSEU</name>
<comment type="similarity">
    <text evidence="2">Belongs to the PheA/TfdB FAD monooxygenase family.</text>
</comment>
<dbReference type="Gene3D" id="3.40.30.120">
    <property type="match status" value="1"/>
</dbReference>
<dbReference type="PANTHER" id="PTHR43004:SF19">
    <property type="entry name" value="BINDING MONOOXYGENASE, PUTATIVE (JCVI)-RELATED"/>
    <property type="match status" value="1"/>
</dbReference>
<dbReference type="Pfam" id="PF01494">
    <property type="entry name" value="FAD_binding_3"/>
    <property type="match status" value="1"/>
</dbReference>
<keyword evidence="3" id="KW-0285">Flavoprotein</keyword>